<dbReference type="GO" id="GO:0016034">
    <property type="term" value="F:maleylacetoacetate isomerase activity"/>
    <property type="evidence" value="ECO:0007669"/>
    <property type="project" value="TreeGrafter"/>
</dbReference>
<dbReference type="AlphaFoldDB" id="A0A437LH36"/>
<dbReference type="RefSeq" id="WP_127683074.1">
    <property type="nucleotide sequence ID" value="NZ_SACM01000003.1"/>
</dbReference>
<evidence type="ECO:0000313" key="2">
    <source>
        <dbReference type="EMBL" id="RVT84674.1"/>
    </source>
</evidence>
<keyword evidence="2" id="KW-0808">Transferase</keyword>
<proteinExistence type="predicted"/>
<dbReference type="GO" id="GO:0006559">
    <property type="term" value="P:L-phenylalanine catabolic process"/>
    <property type="evidence" value="ECO:0007669"/>
    <property type="project" value="TreeGrafter"/>
</dbReference>
<dbReference type="PANTHER" id="PTHR42673:SF4">
    <property type="entry name" value="MALEYLACETOACETATE ISOMERASE"/>
    <property type="match status" value="1"/>
</dbReference>
<organism evidence="2 3">
    <name type="scientific">Inhella crocodyli</name>
    <dbReference type="NCBI Taxonomy" id="2499851"/>
    <lineage>
        <taxon>Bacteria</taxon>
        <taxon>Pseudomonadati</taxon>
        <taxon>Pseudomonadota</taxon>
        <taxon>Betaproteobacteria</taxon>
        <taxon>Burkholderiales</taxon>
        <taxon>Sphaerotilaceae</taxon>
        <taxon>Inhella</taxon>
    </lineage>
</organism>
<dbReference type="GO" id="GO:0004364">
    <property type="term" value="F:glutathione transferase activity"/>
    <property type="evidence" value="ECO:0007669"/>
    <property type="project" value="TreeGrafter"/>
</dbReference>
<dbReference type="Gene3D" id="1.20.1050.10">
    <property type="match status" value="1"/>
</dbReference>
<dbReference type="PROSITE" id="PS50404">
    <property type="entry name" value="GST_NTER"/>
    <property type="match status" value="1"/>
</dbReference>
<dbReference type="CDD" id="cd03043">
    <property type="entry name" value="GST_N_1"/>
    <property type="match status" value="1"/>
</dbReference>
<evidence type="ECO:0000313" key="3">
    <source>
        <dbReference type="Proteomes" id="UP000288587"/>
    </source>
</evidence>
<dbReference type="InterPro" id="IPR036282">
    <property type="entry name" value="Glutathione-S-Trfase_C_sf"/>
</dbReference>
<feature type="domain" description="GST N-terminal" evidence="1">
    <location>
        <begin position="1"/>
        <end position="86"/>
    </location>
</feature>
<dbReference type="CDD" id="cd03194">
    <property type="entry name" value="GST_C_3"/>
    <property type="match status" value="1"/>
</dbReference>
<evidence type="ECO:0000259" key="1">
    <source>
        <dbReference type="PROSITE" id="PS50404"/>
    </source>
</evidence>
<dbReference type="Pfam" id="PF13409">
    <property type="entry name" value="GST_N_2"/>
    <property type="match status" value="1"/>
</dbReference>
<dbReference type="SUPFAM" id="SSF47616">
    <property type="entry name" value="GST C-terminal domain-like"/>
    <property type="match status" value="1"/>
</dbReference>
<dbReference type="GO" id="GO:0006749">
    <property type="term" value="P:glutathione metabolic process"/>
    <property type="evidence" value="ECO:0007669"/>
    <property type="project" value="TreeGrafter"/>
</dbReference>
<dbReference type="OrthoDB" id="9799538at2"/>
<dbReference type="InterPro" id="IPR036249">
    <property type="entry name" value="Thioredoxin-like_sf"/>
</dbReference>
<name>A0A437LH36_9BURK</name>
<reference evidence="2 3" key="1">
    <citation type="submission" date="2019-01" db="EMBL/GenBank/DDBJ databases">
        <authorList>
            <person name="Chen W.-M."/>
        </authorList>
    </citation>
    <scope>NUCLEOTIDE SEQUENCE [LARGE SCALE GENOMIC DNA]</scope>
    <source>
        <strain evidence="2 3">CCP-18</strain>
    </source>
</reference>
<dbReference type="InterPro" id="IPR004045">
    <property type="entry name" value="Glutathione_S-Trfase_N"/>
</dbReference>
<keyword evidence="3" id="KW-1185">Reference proteome</keyword>
<protein>
    <submittedName>
        <fullName evidence="2">Glutathione S-transferase family protein</fullName>
    </submittedName>
</protein>
<accession>A0A437LH36</accession>
<gene>
    <name evidence="2" type="ORF">EOD73_11080</name>
</gene>
<comment type="caution">
    <text evidence="2">The sequence shown here is derived from an EMBL/GenBank/DDBJ whole genome shotgun (WGS) entry which is preliminary data.</text>
</comment>
<dbReference type="Pfam" id="PF13410">
    <property type="entry name" value="GST_C_2"/>
    <property type="match status" value="1"/>
</dbReference>
<dbReference type="SUPFAM" id="SSF52833">
    <property type="entry name" value="Thioredoxin-like"/>
    <property type="match status" value="1"/>
</dbReference>
<dbReference type="PANTHER" id="PTHR42673">
    <property type="entry name" value="MALEYLACETOACETATE ISOMERASE"/>
    <property type="match status" value="1"/>
</dbReference>
<dbReference type="Proteomes" id="UP000288587">
    <property type="component" value="Unassembled WGS sequence"/>
</dbReference>
<dbReference type="Gene3D" id="3.40.30.10">
    <property type="entry name" value="Glutaredoxin"/>
    <property type="match status" value="1"/>
</dbReference>
<dbReference type="EMBL" id="SACM01000003">
    <property type="protein sequence ID" value="RVT84674.1"/>
    <property type="molecule type" value="Genomic_DNA"/>
</dbReference>
<sequence>MQLVIGNKNYSSWSMRPWVLLTHFGIPFTEVMLRFDTFQEGSRFKTAAAQYSATGKVPVLVEDDGFVTWDTLAIAERVAELAPQHAVWPTDPLQRARARSLAATMHSGFGDLRRLCPMNIDAELAAVGRRLLATEPGLKADLARLEALWGPELQRHGGPFLFGPFSAADAFFAPVAMRVTRYGLPLSAPAQAYVQALCDNAAVQAWVAGALAEKDFVAEDEPYRTDPAQPFV</sequence>